<dbReference type="SUPFAM" id="SSF53474">
    <property type="entry name" value="alpha/beta-Hydrolases"/>
    <property type="match status" value="1"/>
</dbReference>
<name>A0A7V1LNZ8_CALAY</name>
<proteinExistence type="predicted"/>
<organism evidence="3">
    <name type="scientific">Caldithrix abyssi</name>
    <dbReference type="NCBI Taxonomy" id="187145"/>
    <lineage>
        <taxon>Bacteria</taxon>
        <taxon>Pseudomonadati</taxon>
        <taxon>Calditrichota</taxon>
        <taxon>Calditrichia</taxon>
        <taxon>Calditrichales</taxon>
        <taxon>Calditrichaceae</taxon>
        <taxon>Caldithrix</taxon>
    </lineage>
</organism>
<feature type="domain" description="AB hydrolase-1" evidence="2">
    <location>
        <begin position="38"/>
        <end position="135"/>
    </location>
</feature>
<evidence type="ECO:0000259" key="2">
    <source>
        <dbReference type="Pfam" id="PF12697"/>
    </source>
</evidence>
<protein>
    <submittedName>
        <fullName evidence="3">Alpha/beta fold hydrolase</fullName>
    </submittedName>
</protein>
<comment type="caution">
    <text evidence="3">The sequence shown here is derived from an EMBL/GenBank/DDBJ whole genome shotgun (WGS) entry which is preliminary data.</text>
</comment>
<dbReference type="EMBL" id="DRLD01000349">
    <property type="protein sequence ID" value="HED11493.1"/>
    <property type="molecule type" value="Genomic_DNA"/>
</dbReference>
<gene>
    <name evidence="3" type="ORF">ENJ10_12450</name>
</gene>
<dbReference type="Gene3D" id="3.40.50.1820">
    <property type="entry name" value="alpha/beta hydrolase"/>
    <property type="match status" value="1"/>
</dbReference>
<feature type="chain" id="PRO_5031355176" evidence="1">
    <location>
        <begin position="19"/>
        <end position="151"/>
    </location>
</feature>
<keyword evidence="3" id="KW-0378">Hydrolase</keyword>
<dbReference type="InterPro" id="IPR029058">
    <property type="entry name" value="AB_hydrolase_fold"/>
</dbReference>
<feature type="non-terminal residue" evidence="3">
    <location>
        <position position="151"/>
    </location>
</feature>
<dbReference type="AlphaFoldDB" id="A0A7V1LNZ8"/>
<evidence type="ECO:0000256" key="1">
    <source>
        <dbReference type="SAM" id="SignalP"/>
    </source>
</evidence>
<keyword evidence="1" id="KW-0732">Signal</keyword>
<evidence type="ECO:0000313" key="3">
    <source>
        <dbReference type="EMBL" id="HED11493.1"/>
    </source>
</evidence>
<reference evidence="3" key="1">
    <citation type="journal article" date="2020" name="mSystems">
        <title>Genome- and Community-Level Interaction Insights into Carbon Utilization and Element Cycling Functions of Hydrothermarchaeota in Hydrothermal Sediment.</title>
        <authorList>
            <person name="Zhou Z."/>
            <person name="Liu Y."/>
            <person name="Xu W."/>
            <person name="Pan J."/>
            <person name="Luo Z.H."/>
            <person name="Li M."/>
        </authorList>
    </citation>
    <scope>NUCLEOTIDE SEQUENCE [LARGE SCALE GENOMIC DNA]</scope>
    <source>
        <strain evidence="3">HyVt-456</strain>
    </source>
</reference>
<dbReference type="GO" id="GO:0016787">
    <property type="term" value="F:hydrolase activity"/>
    <property type="evidence" value="ECO:0007669"/>
    <property type="project" value="UniProtKB-KW"/>
</dbReference>
<dbReference type="Pfam" id="PF12697">
    <property type="entry name" value="Abhydrolase_6"/>
    <property type="match status" value="1"/>
</dbReference>
<dbReference type="Proteomes" id="UP000886005">
    <property type="component" value="Unassembled WGS sequence"/>
</dbReference>
<dbReference type="InterPro" id="IPR000073">
    <property type="entry name" value="AB_hydrolase_1"/>
</dbReference>
<accession>A0A7V1LNZ8</accession>
<feature type="signal peptide" evidence="1">
    <location>
        <begin position="1"/>
        <end position="18"/>
    </location>
</feature>
<sequence>MKLLRLKLYTALLWTALAATPPYSAFSVEVQGKGPAMFLIPGATNPADVWRETAARYSDRYRVHLFTLAGYAGVPPLSNPHILPEIKRQLINYIKENQSPGSVLIGHSIGGFLGLWLATEAEDLPDKMVIVDALPFLAAAQSPSINAEQAR</sequence>